<sequence length="400" mass="43545">MVRRGGGALSGDAGPRRSGDLHRRSRQRPRLARHRPHPRAGAGAGARRGLPRRGPCGLQRYRGIGPVPSGPSRPPTRSQLPVKKIELHLHLEGAAPPDFIRSLAGEKRLTLDGVFDDRGAYAYDDFAGFLRCYEGATRVLQGPRDYARLLAEVLERCAEEGVIYVELFVSPEFCGEADLSAWRDHLAAMTEVADAARADGIDSRGIVTAIRHFDPDRARRSAICAAETAGGWITGFGMGGAEQVHKATDFAWSFDCAAEAGLGLTCHAGEWLGPDSVRQALDLGCTRIGHGVRAIEDPALVRDLVERNITLEVCPGSNIALGVYPGWDAHPIARLADAGVRVTVSTDDPPFFHSTLRAEYDRLASTFDWGDTEFRQINLWAAEAAFCDTATRDRLKKEFA</sequence>
<dbReference type="NCBIfam" id="TIGR01430">
    <property type="entry name" value="aden_deam"/>
    <property type="match status" value="1"/>
</dbReference>
<evidence type="ECO:0000256" key="6">
    <source>
        <dbReference type="SAM" id="MobiDB-lite"/>
    </source>
</evidence>
<protein>
    <submittedName>
        <fullName evidence="8">Adenosine deaminase</fullName>
        <ecNumber evidence="8">3.5.4.4</ecNumber>
    </submittedName>
</protein>
<organism evidence="8 9">
    <name type="scientific">Paracoccus liaowanqingii</name>
    <dbReference type="NCBI Taxonomy" id="2560053"/>
    <lineage>
        <taxon>Bacteria</taxon>
        <taxon>Pseudomonadati</taxon>
        <taxon>Pseudomonadota</taxon>
        <taxon>Alphaproteobacteria</taxon>
        <taxon>Rhodobacterales</taxon>
        <taxon>Paracoccaceae</taxon>
        <taxon>Paracoccus</taxon>
    </lineage>
</organism>
<dbReference type="Pfam" id="PF00962">
    <property type="entry name" value="A_deaminase"/>
    <property type="match status" value="1"/>
</dbReference>
<comment type="cofactor">
    <cofactor evidence="1">
        <name>Zn(2+)</name>
        <dbReference type="ChEBI" id="CHEBI:29105"/>
    </cofactor>
</comment>
<dbReference type="AlphaFoldDB" id="A0A4Z1CD75"/>
<reference evidence="8 9" key="1">
    <citation type="submission" date="2019-03" db="EMBL/GenBank/DDBJ databases">
        <authorList>
            <person name="Li J."/>
        </authorList>
    </citation>
    <scope>NUCLEOTIDE SEQUENCE [LARGE SCALE GENOMIC DNA]</scope>
    <source>
        <strain evidence="8 9">3058</strain>
    </source>
</reference>
<dbReference type="InterPro" id="IPR001365">
    <property type="entry name" value="A_deaminase_dom"/>
</dbReference>
<evidence type="ECO:0000313" key="9">
    <source>
        <dbReference type="Proteomes" id="UP000297972"/>
    </source>
</evidence>
<comment type="similarity">
    <text evidence="2">Belongs to the metallo-dependent hydrolases superfamily. Adenosine and AMP deaminases family.</text>
</comment>
<evidence type="ECO:0000256" key="2">
    <source>
        <dbReference type="ARBA" id="ARBA00006676"/>
    </source>
</evidence>
<feature type="compositionally biased region" description="Low complexity" evidence="6">
    <location>
        <begin position="39"/>
        <end position="55"/>
    </location>
</feature>
<evidence type="ECO:0000313" key="8">
    <source>
        <dbReference type="EMBL" id="TGN42966.1"/>
    </source>
</evidence>
<keyword evidence="3" id="KW-0479">Metal-binding</keyword>
<dbReference type="PANTHER" id="PTHR43114:SF6">
    <property type="entry name" value="ADENINE DEAMINASE"/>
    <property type="match status" value="1"/>
</dbReference>
<dbReference type="PANTHER" id="PTHR43114">
    <property type="entry name" value="ADENINE DEAMINASE"/>
    <property type="match status" value="1"/>
</dbReference>
<dbReference type="OrthoDB" id="105475at2"/>
<evidence type="ECO:0000256" key="5">
    <source>
        <dbReference type="ARBA" id="ARBA00022833"/>
    </source>
</evidence>
<accession>A0A4Z1CD75</accession>
<evidence type="ECO:0000259" key="7">
    <source>
        <dbReference type="Pfam" id="PF00962"/>
    </source>
</evidence>
<dbReference type="GO" id="GO:0016814">
    <property type="term" value="F:hydrolase activity, acting on carbon-nitrogen (but not peptide) bonds, in cyclic amidines"/>
    <property type="evidence" value="ECO:0007669"/>
    <property type="project" value="UniProtKB-ARBA"/>
</dbReference>
<keyword evidence="4 8" id="KW-0378">Hydrolase</keyword>
<evidence type="ECO:0000256" key="1">
    <source>
        <dbReference type="ARBA" id="ARBA00001947"/>
    </source>
</evidence>
<feature type="region of interest" description="Disordered" evidence="6">
    <location>
        <begin position="1"/>
        <end position="78"/>
    </location>
</feature>
<dbReference type="Proteomes" id="UP000297972">
    <property type="component" value="Unassembled WGS sequence"/>
</dbReference>
<dbReference type="InterPro" id="IPR006330">
    <property type="entry name" value="Ado/ade_deaminase"/>
</dbReference>
<evidence type="ECO:0000256" key="3">
    <source>
        <dbReference type="ARBA" id="ARBA00022723"/>
    </source>
</evidence>
<feature type="domain" description="Adenosine deaminase" evidence="7">
    <location>
        <begin position="84"/>
        <end position="398"/>
    </location>
</feature>
<gene>
    <name evidence="8" type="ORF">E4L95_20880</name>
</gene>
<dbReference type="InterPro" id="IPR032466">
    <property type="entry name" value="Metal_Hydrolase"/>
</dbReference>
<keyword evidence="5" id="KW-0862">Zinc</keyword>
<name>A0A4Z1CD75_9RHOB</name>
<dbReference type="Gene3D" id="3.20.20.140">
    <property type="entry name" value="Metal-dependent hydrolases"/>
    <property type="match status" value="1"/>
</dbReference>
<dbReference type="EC" id="3.5.4.4" evidence="8"/>
<comment type="caution">
    <text evidence="8">The sequence shown here is derived from an EMBL/GenBank/DDBJ whole genome shotgun (WGS) entry which is preliminary data.</text>
</comment>
<dbReference type="NCBIfam" id="NF006848">
    <property type="entry name" value="PRK09358.1-3"/>
    <property type="match status" value="1"/>
</dbReference>
<dbReference type="GO" id="GO:0046872">
    <property type="term" value="F:metal ion binding"/>
    <property type="evidence" value="ECO:0007669"/>
    <property type="project" value="UniProtKB-KW"/>
</dbReference>
<feature type="compositionally biased region" description="Basic residues" evidence="6">
    <location>
        <begin position="23"/>
        <end position="38"/>
    </location>
</feature>
<dbReference type="SUPFAM" id="SSF51556">
    <property type="entry name" value="Metallo-dependent hydrolases"/>
    <property type="match status" value="1"/>
</dbReference>
<dbReference type="EMBL" id="SRPG01000366">
    <property type="protein sequence ID" value="TGN42966.1"/>
    <property type="molecule type" value="Genomic_DNA"/>
</dbReference>
<keyword evidence="9" id="KW-1185">Reference proteome</keyword>
<dbReference type="GO" id="GO:0019239">
    <property type="term" value="F:deaminase activity"/>
    <property type="evidence" value="ECO:0007669"/>
    <property type="project" value="InterPro"/>
</dbReference>
<proteinExistence type="inferred from homology"/>
<evidence type="ECO:0000256" key="4">
    <source>
        <dbReference type="ARBA" id="ARBA00022801"/>
    </source>
</evidence>